<dbReference type="RefSeq" id="WP_201651571.1">
    <property type="nucleotide sequence ID" value="NZ_JAEQNC010000001.1"/>
</dbReference>
<comment type="caution">
    <text evidence="4">The sequence shown here is derived from an EMBL/GenBank/DDBJ whole genome shotgun (WGS) entry which is preliminary data.</text>
</comment>
<dbReference type="SUPFAM" id="SSF51735">
    <property type="entry name" value="NAD(P)-binding Rossmann-fold domains"/>
    <property type="match status" value="1"/>
</dbReference>
<keyword evidence="5" id="KW-1185">Reference proteome</keyword>
<protein>
    <submittedName>
        <fullName evidence="4">Glyoxylate/hydroxypyruvate reductase A</fullName>
    </submittedName>
</protein>
<proteinExistence type="predicted"/>
<dbReference type="EMBL" id="JAEQNC010000001">
    <property type="protein sequence ID" value="MBL0370407.1"/>
    <property type="molecule type" value="Genomic_DNA"/>
</dbReference>
<keyword evidence="2" id="KW-0520">NAD</keyword>
<dbReference type="Gene3D" id="3.40.50.720">
    <property type="entry name" value="NAD(P)-binding Rossmann-like Domain"/>
    <property type="match status" value="2"/>
</dbReference>
<gene>
    <name evidence="4" type="ORF">JJB09_00050</name>
</gene>
<dbReference type="PANTHER" id="PTHR43333">
    <property type="entry name" value="2-HACID_DH_C DOMAIN-CONTAINING PROTEIN"/>
    <property type="match status" value="1"/>
</dbReference>
<dbReference type="AlphaFoldDB" id="A0A936YPW1"/>
<accession>A0A936YPW1</accession>
<dbReference type="InterPro" id="IPR036291">
    <property type="entry name" value="NAD(P)-bd_dom_sf"/>
</dbReference>
<dbReference type="Proteomes" id="UP000633219">
    <property type="component" value="Unassembled WGS sequence"/>
</dbReference>
<feature type="domain" description="D-isomer specific 2-hydroxyacid dehydrogenase NAD-binding" evidence="3">
    <location>
        <begin position="108"/>
        <end position="284"/>
    </location>
</feature>
<dbReference type="CDD" id="cd12164">
    <property type="entry name" value="GDH_like_2"/>
    <property type="match status" value="1"/>
</dbReference>
<evidence type="ECO:0000313" key="4">
    <source>
        <dbReference type="EMBL" id="MBL0370407.1"/>
    </source>
</evidence>
<evidence type="ECO:0000259" key="3">
    <source>
        <dbReference type="Pfam" id="PF02826"/>
    </source>
</evidence>
<organism evidence="4 5">
    <name type="scientific">Rhizobium setariae</name>
    <dbReference type="NCBI Taxonomy" id="2801340"/>
    <lineage>
        <taxon>Bacteria</taxon>
        <taxon>Pseudomonadati</taxon>
        <taxon>Pseudomonadota</taxon>
        <taxon>Alphaproteobacteria</taxon>
        <taxon>Hyphomicrobiales</taxon>
        <taxon>Rhizobiaceae</taxon>
        <taxon>Rhizobium/Agrobacterium group</taxon>
        <taxon>Rhizobium</taxon>
    </lineage>
</organism>
<evidence type="ECO:0000256" key="1">
    <source>
        <dbReference type="ARBA" id="ARBA00023002"/>
    </source>
</evidence>
<keyword evidence="1" id="KW-0560">Oxidoreductase</keyword>
<dbReference type="Pfam" id="PF02826">
    <property type="entry name" value="2-Hacid_dh_C"/>
    <property type="match status" value="1"/>
</dbReference>
<sequence length="319" mass="35130">MPAKSPVIVDLRFHPEQVREGLKHAFPGREVINRADPQHADRDLSGIDYAVLWKPLDDLFTRATDLKVLFSGGAGVDHVLTLPGLPNLPLVRFVDHTLTTRMSEWIVMQCLMHLRQHLAYDRQQHKKIWNALNQPEAAELTVGMMGMGVLGSDAARKLKVMGFNVLGWSRSGRPVEGIEMYSESGLDEFLSKTDILVGLLPLTADTANIFDAKLFAKLRKHGPLGGPVFINAGRGGSQVEADLAEALKTGVLKGASLDVFQIEPLPDTSPFWTLSNVILTPHSAADSDVSALFAYVEKQIDRFERGEPMENLVARDAGY</sequence>
<dbReference type="InterPro" id="IPR006140">
    <property type="entry name" value="D-isomer_DH_NAD-bd"/>
</dbReference>
<dbReference type="PANTHER" id="PTHR43333:SF1">
    <property type="entry name" value="D-ISOMER SPECIFIC 2-HYDROXYACID DEHYDROGENASE NAD-BINDING DOMAIN-CONTAINING PROTEIN"/>
    <property type="match status" value="1"/>
</dbReference>
<reference evidence="4" key="1">
    <citation type="submission" date="2021-01" db="EMBL/GenBank/DDBJ databases">
        <title>Rhizobium sp. strain KVB221 16S ribosomal RNA gene Genome sequencing and assembly.</title>
        <authorList>
            <person name="Kang M."/>
        </authorList>
    </citation>
    <scope>NUCLEOTIDE SEQUENCE</scope>
    <source>
        <strain evidence="4">KVB221</strain>
    </source>
</reference>
<name>A0A936YPW1_9HYPH</name>
<dbReference type="GO" id="GO:0016491">
    <property type="term" value="F:oxidoreductase activity"/>
    <property type="evidence" value="ECO:0007669"/>
    <property type="project" value="UniProtKB-KW"/>
</dbReference>
<dbReference type="GO" id="GO:0051287">
    <property type="term" value="F:NAD binding"/>
    <property type="evidence" value="ECO:0007669"/>
    <property type="project" value="InterPro"/>
</dbReference>
<evidence type="ECO:0000256" key="2">
    <source>
        <dbReference type="ARBA" id="ARBA00023027"/>
    </source>
</evidence>
<evidence type="ECO:0000313" key="5">
    <source>
        <dbReference type="Proteomes" id="UP000633219"/>
    </source>
</evidence>